<keyword evidence="3" id="KW-1185">Reference proteome</keyword>
<dbReference type="RefSeq" id="WP_020584012.1">
    <property type="nucleotide sequence ID" value="NZ_JOJP01000001.1"/>
</dbReference>
<evidence type="ECO:0008006" key="4">
    <source>
        <dbReference type="Google" id="ProtNLM"/>
    </source>
</evidence>
<feature type="coiled-coil region" evidence="1">
    <location>
        <begin position="20"/>
        <end position="68"/>
    </location>
</feature>
<dbReference type="Proteomes" id="UP000027997">
    <property type="component" value="Unassembled WGS sequence"/>
</dbReference>
<protein>
    <recommendedName>
        <fullName evidence="4">TIGR02449 family protein</fullName>
    </recommendedName>
</protein>
<dbReference type="EMBL" id="JOJP01000001">
    <property type="protein sequence ID" value="KEI70204.1"/>
    <property type="molecule type" value="Genomic_DNA"/>
</dbReference>
<dbReference type="NCBIfam" id="TIGR02449">
    <property type="entry name" value="TIGR02449 family protein"/>
    <property type="match status" value="1"/>
</dbReference>
<evidence type="ECO:0000313" key="2">
    <source>
        <dbReference type="EMBL" id="KEI70204.1"/>
    </source>
</evidence>
<dbReference type="InterPro" id="IPR012662">
    <property type="entry name" value="CHP02449"/>
</dbReference>
<comment type="caution">
    <text evidence="2">The sequence shown here is derived from an EMBL/GenBank/DDBJ whole genome shotgun (WGS) entry which is preliminary data.</text>
</comment>
<sequence length="69" mass="8233">MKESDFIALDQKINYLVALCQKLTTENRQLRQQEQSWRAEKAKLMEKNDVARNKVEAMIQRLRSLEHES</sequence>
<dbReference type="eggNOG" id="ENOG5033A9M">
    <property type="taxonomic scope" value="Bacteria"/>
</dbReference>
<proteinExistence type="predicted"/>
<accession>A0A081K7S8</accession>
<keyword evidence="1" id="KW-0175">Coiled coil</keyword>
<dbReference type="AlphaFoldDB" id="A0A081K7S8"/>
<reference evidence="2 3" key="1">
    <citation type="submission" date="2014-06" db="EMBL/GenBank/DDBJ databases">
        <title>Whole Genome Sequences of Three Symbiotic Endozoicomonas Bacteria.</title>
        <authorList>
            <person name="Neave M.J."/>
            <person name="Apprill A."/>
            <person name="Voolstra C.R."/>
        </authorList>
    </citation>
    <scope>NUCLEOTIDE SEQUENCE [LARGE SCALE GENOMIC DNA]</scope>
    <source>
        <strain evidence="2 3">DSM 22380</strain>
    </source>
</reference>
<evidence type="ECO:0000256" key="1">
    <source>
        <dbReference type="SAM" id="Coils"/>
    </source>
</evidence>
<organism evidence="2 3">
    <name type="scientific">Endozoicomonas elysicola</name>
    <dbReference type="NCBI Taxonomy" id="305900"/>
    <lineage>
        <taxon>Bacteria</taxon>
        <taxon>Pseudomonadati</taxon>
        <taxon>Pseudomonadota</taxon>
        <taxon>Gammaproteobacteria</taxon>
        <taxon>Oceanospirillales</taxon>
        <taxon>Endozoicomonadaceae</taxon>
        <taxon>Endozoicomonas</taxon>
    </lineage>
</organism>
<evidence type="ECO:0000313" key="3">
    <source>
        <dbReference type="Proteomes" id="UP000027997"/>
    </source>
</evidence>
<gene>
    <name evidence="2" type="ORF">GV64_05105</name>
</gene>
<name>A0A081K7S8_9GAMM</name>
<dbReference type="STRING" id="305900.GV64_05105"/>